<dbReference type="AlphaFoldDB" id="A0A163FVL0"/>
<dbReference type="SUPFAM" id="SSF52317">
    <property type="entry name" value="Class I glutamine amidotransferase-like"/>
    <property type="match status" value="1"/>
</dbReference>
<reference evidence="2" key="1">
    <citation type="journal article" date="2016" name="Genome Announc.">
        <title>Draft genomes of two strains of Paenibacillus glucanolyticus with capability to degrade lignocellulose.</title>
        <authorList>
            <person name="Mathews S.L."/>
            <person name="Pawlak J."/>
            <person name="Grunden A.M."/>
        </authorList>
    </citation>
    <scope>NUCLEOTIDE SEQUENCE [LARGE SCALE GENOMIC DNA]</scope>
    <source>
        <strain evidence="2">SLM1</strain>
    </source>
</reference>
<keyword evidence="1" id="KW-1133">Transmembrane helix</keyword>
<dbReference type="Proteomes" id="UP000076796">
    <property type="component" value="Unassembled WGS sequence"/>
</dbReference>
<proteinExistence type="predicted"/>
<evidence type="ECO:0008006" key="4">
    <source>
        <dbReference type="Google" id="ProtNLM"/>
    </source>
</evidence>
<dbReference type="STRING" id="59843.A3958_03770"/>
<name>A0A163FVL0_9BACL</name>
<sequence>MRKQFICGEGNHQLSFYTKKTWILLPIVALLIMATLSLSIPAGKVYADGAKIGIQSEMGYQGKIKNQKWSPVKLTLTSDRDISGDLVVQIQDNNGNRYQTSYVQQVDLPKDTPKEVVIGIPGTMLNKDNNQILFYEGSYSKGKPTTFATGKSYLQASPYQGALIAVLSDDPDTMNFMNVLNGKGNSLNVFPLKADSIPTDPMLLSGLDVIVINNFASDTLSEPQRKAITGWVNGGGTLVLAGGAGYAKTAAPFADIAPVVANGTASVQSLSELEKLGGKPLKLDGDFTISTAKVVEGAKIGIEADGQPLFASHAYGQGSVQYAAYDLAMDPVSSWAGHPDAWASVLRSNLPMTGSQNGMIYNSLMDNLNYVLEYFPSLKMPSFTLLLWMLIIYAVVVAPILYFILKKADKREWAWFLIPIIAVIASVSVYVAGSSDKTRELAHTINLIELNGQGDAVKSTASAFFTPRSGNYALEFPANTYLKTGGARNTFGGMGESKSFVRVEQESTTLELRDMSQWSLAKVWADSQGTEEMGRLAMDLKLDAKGALNGKVTNETINDLTEVVLVVGGNAYKLGDIKKGEAVAIPQDPQQIIKFVSGDLSGMLFPYSPNDPKQRERDILSNYGYSMGMVNKDAYILGWSKDHLTNYTLKGAEVDSDQLNFWIQPVTMEWGLSGEINIPYGFLSPEVSQVNTPMFGTFPHGVEMGQGTVIAEFPLISEGNIQYSELSIKGTKLNNNVTMEIWNAKKNEWEPVSDTNNVHTITGNPEDYIVANRIRFMLTAKDQTNFMMPELSVKGEAIQ</sequence>
<dbReference type="Gene3D" id="3.40.50.880">
    <property type="match status" value="1"/>
</dbReference>
<evidence type="ECO:0000256" key="1">
    <source>
        <dbReference type="SAM" id="Phobius"/>
    </source>
</evidence>
<protein>
    <recommendedName>
        <fullName evidence="4">Glutamine amidotransferase domain-containing protein</fullName>
    </recommendedName>
</protein>
<dbReference type="InterPro" id="IPR029062">
    <property type="entry name" value="Class_I_gatase-like"/>
</dbReference>
<keyword evidence="1" id="KW-0472">Membrane</keyword>
<dbReference type="OrthoDB" id="137965at2"/>
<gene>
    <name evidence="2" type="ORF">AWU65_31505</name>
</gene>
<accession>A0A163FVL0</accession>
<evidence type="ECO:0000313" key="3">
    <source>
        <dbReference type="Proteomes" id="UP000076796"/>
    </source>
</evidence>
<feature type="transmembrane region" description="Helical" evidence="1">
    <location>
        <begin position="385"/>
        <end position="405"/>
    </location>
</feature>
<dbReference type="GeneID" id="97553728"/>
<comment type="caution">
    <text evidence="2">The sequence shown here is derived from an EMBL/GenBank/DDBJ whole genome shotgun (WGS) entry which is preliminary data.</text>
</comment>
<organism evidence="2 3">
    <name type="scientific">Paenibacillus glucanolyticus</name>
    <dbReference type="NCBI Taxonomy" id="59843"/>
    <lineage>
        <taxon>Bacteria</taxon>
        <taxon>Bacillati</taxon>
        <taxon>Bacillota</taxon>
        <taxon>Bacilli</taxon>
        <taxon>Bacillales</taxon>
        <taxon>Paenibacillaceae</taxon>
        <taxon>Paenibacillus</taxon>
    </lineage>
</organism>
<feature type="transmembrane region" description="Helical" evidence="1">
    <location>
        <begin position="21"/>
        <end position="40"/>
    </location>
</feature>
<keyword evidence="3" id="KW-1185">Reference proteome</keyword>
<keyword evidence="1" id="KW-0812">Transmembrane</keyword>
<dbReference type="EMBL" id="LWMH01000002">
    <property type="protein sequence ID" value="KZS44579.1"/>
    <property type="molecule type" value="Genomic_DNA"/>
</dbReference>
<dbReference type="RefSeq" id="WP_063480474.1">
    <property type="nucleotide sequence ID" value="NZ_CP147845.1"/>
</dbReference>
<evidence type="ECO:0000313" key="2">
    <source>
        <dbReference type="EMBL" id="KZS44579.1"/>
    </source>
</evidence>
<feature type="transmembrane region" description="Helical" evidence="1">
    <location>
        <begin position="412"/>
        <end position="433"/>
    </location>
</feature>